<proteinExistence type="predicted"/>
<evidence type="ECO:0000256" key="2">
    <source>
        <dbReference type="SAM" id="Phobius"/>
    </source>
</evidence>
<keyword evidence="2" id="KW-0472">Membrane</keyword>
<evidence type="ECO:0000256" key="1">
    <source>
        <dbReference type="SAM" id="MobiDB-lite"/>
    </source>
</evidence>
<gene>
    <name evidence="3" type="ORF">NPIL_118921</name>
</gene>
<protein>
    <submittedName>
        <fullName evidence="3">Uncharacterized protein</fullName>
    </submittedName>
</protein>
<dbReference type="Proteomes" id="UP000887013">
    <property type="component" value="Unassembled WGS sequence"/>
</dbReference>
<name>A0A8X6QGN5_NEPPI</name>
<accession>A0A8X6QGN5</accession>
<organism evidence="3 4">
    <name type="scientific">Nephila pilipes</name>
    <name type="common">Giant wood spider</name>
    <name type="synonym">Nephila maculata</name>
    <dbReference type="NCBI Taxonomy" id="299642"/>
    <lineage>
        <taxon>Eukaryota</taxon>
        <taxon>Metazoa</taxon>
        <taxon>Ecdysozoa</taxon>
        <taxon>Arthropoda</taxon>
        <taxon>Chelicerata</taxon>
        <taxon>Arachnida</taxon>
        <taxon>Araneae</taxon>
        <taxon>Araneomorphae</taxon>
        <taxon>Entelegynae</taxon>
        <taxon>Araneoidea</taxon>
        <taxon>Nephilidae</taxon>
        <taxon>Nephila</taxon>
    </lineage>
</organism>
<reference evidence="3" key="1">
    <citation type="submission" date="2020-08" db="EMBL/GenBank/DDBJ databases">
        <title>Multicomponent nature underlies the extraordinary mechanical properties of spider dragline silk.</title>
        <authorList>
            <person name="Kono N."/>
            <person name="Nakamura H."/>
            <person name="Mori M."/>
            <person name="Yoshida Y."/>
            <person name="Ohtoshi R."/>
            <person name="Malay A.D."/>
            <person name="Moran D.A.P."/>
            <person name="Tomita M."/>
            <person name="Numata K."/>
            <person name="Arakawa K."/>
        </authorList>
    </citation>
    <scope>NUCLEOTIDE SEQUENCE</scope>
</reference>
<evidence type="ECO:0000313" key="3">
    <source>
        <dbReference type="EMBL" id="GFU13202.1"/>
    </source>
</evidence>
<dbReference type="EMBL" id="BMAW01078941">
    <property type="protein sequence ID" value="GFU13202.1"/>
    <property type="molecule type" value="Genomic_DNA"/>
</dbReference>
<feature type="region of interest" description="Disordered" evidence="1">
    <location>
        <begin position="149"/>
        <end position="168"/>
    </location>
</feature>
<dbReference type="AlphaFoldDB" id="A0A8X6QGN5"/>
<comment type="caution">
    <text evidence="3">The sequence shown here is derived from an EMBL/GenBank/DDBJ whole genome shotgun (WGS) entry which is preliminary data.</text>
</comment>
<evidence type="ECO:0000313" key="4">
    <source>
        <dbReference type="Proteomes" id="UP000887013"/>
    </source>
</evidence>
<feature type="transmembrane region" description="Helical" evidence="2">
    <location>
        <begin position="92"/>
        <end position="118"/>
    </location>
</feature>
<keyword evidence="4" id="KW-1185">Reference proteome</keyword>
<keyword evidence="2" id="KW-0812">Transmembrane</keyword>
<keyword evidence="2" id="KW-1133">Transmembrane helix</keyword>
<sequence length="168" mass="18302">MVAFRQPVSAAALPCSPRSQLTGSSRVAASRSLPYGGCNRRGQYGASDVPGRKRWFLAKKWVLLGKAAKAAAATAWLKPARKPALRRRRQQACCYFAFAAFALCGLRGVAAGMLVAAVRSCSAAFSQKPWRCVAWQRVREQRTGIKRSGEPDFNLIPNHSGAETKKHV</sequence>